<comment type="caution">
    <text evidence="9">The sequence shown here is derived from an EMBL/GenBank/DDBJ whole genome shotgun (WGS) entry which is preliminary data.</text>
</comment>
<dbReference type="Pfam" id="PF00560">
    <property type="entry name" value="LRR_1"/>
    <property type="match status" value="4"/>
</dbReference>
<dbReference type="FunFam" id="3.80.10.10:FF:000041">
    <property type="entry name" value="LRR receptor-like serine/threonine-protein kinase ERECTA"/>
    <property type="match status" value="1"/>
</dbReference>
<dbReference type="InterPro" id="IPR046956">
    <property type="entry name" value="RLP23-like"/>
</dbReference>
<dbReference type="Proteomes" id="UP001291623">
    <property type="component" value="Unassembled WGS sequence"/>
</dbReference>
<reference evidence="9" key="1">
    <citation type="submission" date="2023-12" db="EMBL/GenBank/DDBJ databases">
        <title>Genome assembly of Anisodus tanguticus.</title>
        <authorList>
            <person name="Wang Y.-J."/>
        </authorList>
    </citation>
    <scope>NUCLEOTIDE SEQUENCE</scope>
    <source>
        <strain evidence="9">KB-2021</strain>
        <tissue evidence="9">Leaf</tissue>
    </source>
</reference>
<keyword evidence="2" id="KW-0433">Leucine-rich repeat</keyword>
<dbReference type="PANTHER" id="PTHR48063:SF103">
    <property type="entry name" value="LEUCINE-RICH RECEPTOR-LIKE KINASE FAMILY PROTEIN"/>
    <property type="match status" value="1"/>
</dbReference>
<dbReference type="Gene3D" id="3.80.10.10">
    <property type="entry name" value="Ribonuclease Inhibitor"/>
    <property type="match status" value="1"/>
</dbReference>
<keyword evidence="7" id="KW-0472">Membrane</keyword>
<evidence type="ECO:0000256" key="7">
    <source>
        <dbReference type="ARBA" id="ARBA00023136"/>
    </source>
</evidence>
<evidence type="ECO:0000256" key="2">
    <source>
        <dbReference type="ARBA" id="ARBA00022614"/>
    </source>
</evidence>
<keyword evidence="5" id="KW-0677">Repeat</keyword>
<keyword evidence="4" id="KW-0732">Signal</keyword>
<evidence type="ECO:0000256" key="1">
    <source>
        <dbReference type="ARBA" id="ARBA00004479"/>
    </source>
</evidence>
<keyword evidence="10" id="KW-1185">Reference proteome</keyword>
<evidence type="ECO:0000256" key="8">
    <source>
        <dbReference type="ARBA" id="ARBA00023180"/>
    </source>
</evidence>
<organism evidence="9 10">
    <name type="scientific">Anisodus tanguticus</name>
    <dbReference type="NCBI Taxonomy" id="243964"/>
    <lineage>
        <taxon>Eukaryota</taxon>
        <taxon>Viridiplantae</taxon>
        <taxon>Streptophyta</taxon>
        <taxon>Embryophyta</taxon>
        <taxon>Tracheophyta</taxon>
        <taxon>Spermatophyta</taxon>
        <taxon>Magnoliopsida</taxon>
        <taxon>eudicotyledons</taxon>
        <taxon>Gunneridae</taxon>
        <taxon>Pentapetalae</taxon>
        <taxon>asterids</taxon>
        <taxon>lamiids</taxon>
        <taxon>Solanales</taxon>
        <taxon>Solanaceae</taxon>
        <taxon>Solanoideae</taxon>
        <taxon>Hyoscyameae</taxon>
        <taxon>Anisodus</taxon>
    </lineage>
</organism>
<accession>A0AAE1VMZ0</accession>
<evidence type="ECO:0000256" key="6">
    <source>
        <dbReference type="ARBA" id="ARBA00022989"/>
    </source>
</evidence>
<sequence>MVTLKAVEMFNLRILSLQFNKFYGSIPSIICQLQFFQILDLLANGLSGKITQCFNNVTLLYQDDSSGEPIEFIVQGFYGESLRHYLYIGDLLIQWKNQESEYKNPLLYMKTIDLSSNELVGGIPEEIAEMRGLKSLNLSRYDLNGTIIEGIGQMKMLESLDLSRNQFPSMIPKGLANLTFLTVLDLSNINLSGRIPSSTQLHSFGRSSYSGNAQLCGPPFQECPGYSPPSPLIDRGSNTNLQEYDDDDWFSSVEFYIS</sequence>
<dbReference type="PANTHER" id="PTHR48063">
    <property type="entry name" value="LRR RECEPTOR-LIKE KINASE"/>
    <property type="match status" value="1"/>
</dbReference>
<evidence type="ECO:0000313" key="10">
    <source>
        <dbReference type="Proteomes" id="UP001291623"/>
    </source>
</evidence>
<keyword evidence="8" id="KW-0325">Glycoprotein</keyword>
<keyword evidence="6" id="KW-1133">Transmembrane helix</keyword>
<protein>
    <submittedName>
        <fullName evidence="9">Uncharacterized protein</fullName>
    </submittedName>
</protein>
<evidence type="ECO:0000256" key="5">
    <source>
        <dbReference type="ARBA" id="ARBA00022737"/>
    </source>
</evidence>
<evidence type="ECO:0000256" key="4">
    <source>
        <dbReference type="ARBA" id="ARBA00022729"/>
    </source>
</evidence>
<evidence type="ECO:0000256" key="3">
    <source>
        <dbReference type="ARBA" id="ARBA00022692"/>
    </source>
</evidence>
<proteinExistence type="predicted"/>
<gene>
    <name evidence="9" type="ORF">RND71_009491</name>
</gene>
<dbReference type="InterPro" id="IPR032675">
    <property type="entry name" value="LRR_dom_sf"/>
</dbReference>
<keyword evidence="3" id="KW-0812">Transmembrane</keyword>
<evidence type="ECO:0000313" key="9">
    <source>
        <dbReference type="EMBL" id="KAK4370016.1"/>
    </source>
</evidence>
<dbReference type="GO" id="GO:0016020">
    <property type="term" value="C:membrane"/>
    <property type="evidence" value="ECO:0007669"/>
    <property type="project" value="UniProtKB-SubCell"/>
</dbReference>
<dbReference type="EMBL" id="JAVYJV010000005">
    <property type="protein sequence ID" value="KAK4370016.1"/>
    <property type="molecule type" value="Genomic_DNA"/>
</dbReference>
<dbReference type="AlphaFoldDB" id="A0AAE1VMZ0"/>
<name>A0AAE1VMZ0_9SOLA</name>
<dbReference type="InterPro" id="IPR001611">
    <property type="entry name" value="Leu-rich_rpt"/>
</dbReference>
<comment type="subcellular location">
    <subcellularLocation>
        <location evidence="1">Membrane</location>
        <topology evidence="1">Single-pass type I membrane protein</topology>
    </subcellularLocation>
</comment>
<dbReference type="SUPFAM" id="SSF52058">
    <property type="entry name" value="L domain-like"/>
    <property type="match status" value="1"/>
</dbReference>